<proteinExistence type="predicted"/>
<feature type="compositionally biased region" description="Gly residues" evidence="1">
    <location>
        <begin position="1083"/>
        <end position="1093"/>
    </location>
</feature>
<feature type="compositionally biased region" description="Polar residues" evidence="1">
    <location>
        <begin position="127"/>
        <end position="139"/>
    </location>
</feature>
<evidence type="ECO:0000313" key="3">
    <source>
        <dbReference type="Proteomes" id="UP000722791"/>
    </source>
</evidence>
<feature type="compositionally biased region" description="Low complexity" evidence="1">
    <location>
        <begin position="102"/>
        <end position="114"/>
    </location>
</feature>
<dbReference type="EMBL" id="BNCQ01000004">
    <property type="protein sequence ID" value="GIL97107.1"/>
    <property type="molecule type" value="Genomic_DNA"/>
</dbReference>
<evidence type="ECO:0000256" key="1">
    <source>
        <dbReference type="SAM" id="MobiDB-lite"/>
    </source>
</evidence>
<feature type="region of interest" description="Disordered" evidence="1">
    <location>
        <begin position="1"/>
        <end position="175"/>
    </location>
</feature>
<organism evidence="2 3">
    <name type="scientific">Volvox reticuliferus</name>
    <dbReference type="NCBI Taxonomy" id="1737510"/>
    <lineage>
        <taxon>Eukaryota</taxon>
        <taxon>Viridiplantae</taxon>
        <taxon>Chlorophyta</taxon>
        <taxon>core chlorophytes</taxon>
        <taxon>Chlorophyceae</taxon>
        <taxon>CS clade</taxon>
        <taxon>Chlamydomonadales</taxon>
        <taxon>Volvocaceae</taxon>
        <taxon>Volvox</taxon>
    </lineage>
</organism>
<protein>
    <submittedName>
        <fullName evidence="2">Uncharacterized protein</fullName>
    </submittedName>
</protein>
<feature type="compositionally biased region" description="Basic and acidic residues" evidence="1">
    <location>
        <begin position="328"/>
        <end position="338"/>
    </location>
</feature>
<dbReference type="Proteomes" id="UP000722791">
    <property type="component" value="Unassembled WGS sequence"/>
</dbReference>
<feature type="compositionally biased region" description="Low complexity" evidence="1">
    <location>
        <begin position="35"/>
        <end position="54"/>
    </location>
</feature>
<feature type="compositionally biased region" description="Low complexity" evidence="1">
    <location>
        <begin position="309"/>
        <end position="320"/>
    </location>
</feature>
<feature type="compositionally biased region" description="Low complexity" evidence="1">
    <location>
        <begin position="62"/>
        <end position="75"/>
    </location>
</feature>
<dbReference type="AlphaFoldDB" id="A0A8J4BXY1"/>
<reference evidence="2" key="1">
    <citation type="journal article" date="2021" name="Proc. Natl. Acad. Sci. U.S.A.">
        <title>Three genomes in the algal genus Volvox reveal the fate of a haploid sex-determining region after a transition to homothallism.</title>
        <authorList>
            <person name="Yamamoto K."/>
            <person name="Hamaji T."/>
            <person name="Kawai-Toyooka H."/>
            <person name="Matsuzaki R."/>
            <person name="Takahashi F."/>
            <person name="Nishimura Y."/>
            <person name="Kawachi M."/>
            <person name="Noguchi H."/>
            <person name="Minakuchi Y."/>
            <person name="Umen J.G."/>
            <person name="Toyoda A."/>
            <person name="Nozaki H."/>
        </authorList>
    </citation>
    <scope>NUCLEOTIDE SEQUENCE</scope>
    <source>
        <strain evidence="2">NIES-3785</strain>
    </source>
</reference>
<sequence>MELPRRRTGSYEPRSNIGNVLAPVSGLQGSAEIRTTPSVRSAAATAASKPPWATELDVSDVPQSQAQPHQQHAPSGRSSTNSRPQRACGKADQDSHGFSFHTPAPTAATVKPASPEAPARHTDAPGGSTSWDNLSGPWPNTTPSPARPQSGGRAGNVDQIDLWSQQQQQQQHVRRNEELYARVEHLEVASTAHAAVGSTRRGAPVAAAAVAGPRRGNSSGDGARPPPSDGASAIAPRNSATTGHGGAGGVTSRTSASTARPVHSNESRTPGRSTSTPKPRPAAPPKRSTSITDNVRRDWVDVGVSDTKAGGSTASKARSGGSSGGGHWDADPDGHDRGSWLFSADAEQQPSGRGPDLTPPTASDRRRLSERPSSAGHAGSADGGLGDGGRGRMSSGRHERHPLPLPRPRPQSPALGDLEATLSPPAAAPAAVLAGSSSTGEISLGHGPTADVGSRSRGASTAGHGNGRQGVPSASQTEAARHMQAMQDENSRLRDQVQHLERLLAAATPVAAVEAGRSQKGSTTVVPRPLSAGCMDAASSIAAAAASGVVLQQYKSQVIQLQRQVALMSQEIEAKARLSFEAEGALLEMASKLAELATAGGKDPMPAALPGVAAEAAAGLSSGGEALSRDRLMQLHKWSKQMLGRLRSEKSESSKLFTQQAYDSRGLGGGSQGAASWTDRGSSTAAAAVGTYAPTWVVPFLPAGGNRFLITGGGGPGTGGEAAADDLAGAAGGGGVTSMAAIAGGQAVLLADPLLAHRLELQLAAVAPKMAALAVLLKTQLLPAMPWLGLEAADRLQAEVGEASEGVAQSVEALVQLCSLLPAGAAVFGEGPVAQEPKRRAAEIDAGRDSWLYGSPELLDAPEPRSPAVDDEGVINVSRLQAAIAPLLRDRKTGNKALADILEPVRSRSQSAVAKRAVLEAELRFAARASALHAEHVSHLMLSVGMALEECRGAKDAAMIKAYFNSAAAVRQVLEAADALELHPCETCLKALVDVIQVHRETLGRLPELLVNAPAADVEGRLLSKVEDLHQGFKKAVSRLEAHKRRHMDALARGGVCGAAGDQDLDSNYNEDSEEHQNEEQGGSAGGGGGIGNKGSRCVGTGEQLVAAVARRPPLTSPISSPPQQQVMAAKPGKPPKPRPEWMD</sequence>
<feature type="compositionally biased region" description="Low complexity" evidence="1">
    <location>
        <begin position="418"/>
        <end position="438"/>
    </location>
</feature>
<feature type="compositionally biased region" description="Low complexity" evidence="1">
    <location>
        <begin position="200"/>
        <end position="216"/>
    </location>
</feature>
<name>A0A8J4BXY1_9CHLO</name>
<comment type="caution">
    <text evidence="2">The sequence shown here is derived from an EMBL/GenBank/DDBJ whole genome shotgun (WGS) entry which is preliminary data.</text>
</comment>
<dbReference type="OrthoDB" id="540696at2759"/>
<feature type="compositionally biased region" description="Polar residues" evidence="1">
    <location>
        <begin position="1117"/>
        <end position="1127"/>
    </location>
</feature>
<feature type="region of interest" description="Disordered" evidence="1">
    <location>
        <begin position="1062"/>
        <end position="1144"/>
    </location>
</feature>
<feature type="compositionally biased region" description="Acidic residues" evidence="1">
    <location>
        <begin position="1063"/>
        <end position="1074"/>
    </location>
</feature>
<accession>A0A8J4BXY1</accession>
<evidence type="ECO:0000313" key="2">
    <source>
        <dbReference type="EMBL" id="GIL97107.1"/>
    </source>
</evidence>
<gene>
    <name evidence="2" type="ORF">Vretimale_2854</name>
</gene>
<feature type="region of interest" description="Disordered" evidence="1">
    <location>
        <begin position="193"/>
        <end position="490"/>
    </location>
</feature>